<dbReference type="EMBL" id="MU004235">
    <property type="protein sequence ID" value="KAF2669250.1"/>
    <property type="molecule type" value="Genomic_DNA"/>
</dbReference>
<evidence type="ECO:0000313" key="2">
    <source>
        <dbReference type="EMBL" id="KAF2669250.1"/>
    </source>
</evidence>
<protein>
    <submittedName>
        <fullName evidence="2">Uncharacterized protein</fullName>
    </submittedName>
</protein>
<feature type="transmembrane region" description="Helical" evidence="1">
    <location>
        <begin position="17"/>
        <end position="36"/>
    </location>
</feature>
<name>A0A6A6UBC1_9PEZI</name>
<organism evidence="2 3">
    <name type="scientific">Microthyrium microscopicum</name>
    <dbReference type="NCBI Taxonomy" id="703497"/>
    <lineage>
        <taxon>Eukaryota</taxon>
        <taxon>Fungi</taxon>
        <taxon>Dikarya</taxon>
        <taxon>Ascomycota</taxon>
        <taxon>Pezizomycotina</taxon>
        <taxon>Dothideomycetes</taxon>
        <taxon>Dothideomycetes incertae sedis</taxon>
        <taxon>Microthyriales</taxon>
        <taxon>Microthyriaceae</taxon>
        <taxon>Microthyrium</taxon>
    </lineage>
</organism>
<evidence type="ECO:0000313" key="3">
    <source>
        <dbReference type="Proteomes" id="UP000799302"/>
    </source>
</evidence>
<dbReference type="Proteomes" id="UP000799302">
    <property type="component" value="Unassembled WGS sequence"/>
</dbReference>
<gene>
    <name evidence="2" type="ORF">BT63DRAFT_255775</name>
</gene>
<feature type="transmembrane region" description="Helical" evidence="1">
    <location>
        <begin position="48"/>
        <end position="72"/>
    </location>
</feature>
<sequence>MASALCPHDTRCDGHDMFLKLFALQLTVIVAYCHLLRIRKETITFWTIFFIVIYPPLLFLRYALAVFLLLAAKIWNILSPDSYHKFDTAQATLYLFGTIPINTDKEALPLSKVQSPPPTPSRLHPARILFLCVFVAQCASTINHSSQRSHLRLDRIPDRRAFDLACTGISIALPTILPSILHYPFRSPMPPLTLINPPLPASLINKFPSQYDAQAHQDWAIYLRTRTPSSSLSYLMLLLRDYVPPSIVSPIHPPAHGLEKLIPGMCRLSRSRPCIVLQYAPATIALIYRVSAYADHAAITTGWRTLYGTVVMSAVVLDHVIARFYTSVCKWLILKLYPRVRPRYMALVLKGYWGLVFVPWYVLWCVVFVWPSLILGMELGLIKLGMLSALRIGHFDGEARSMLCRLGRVIW</sequence>
<accession>A0A6A6UBC1</accession>
<keyword evidence="3" id="KW-1185">Reference proteome</keyword>
<dbReference type="AlphaFoldDB" id="A0A6A6UBC1"/>
<reference evidence="2" key="1">
    <citation type="journal article" date="2020" name="Stud. Mycol.">
        <title>101 Dothideomycetes genomes: a test case for predicting lifestyles and emergence of pathogens.</title>
        <authorList>
            <person name="Haridas S."/>
            <person name="Albert R."/>
            <person name="Binder M."/>
            <person name="Bloem J."/>
            <person name="Labutti K."/>
            <person name="Salamov A."/>
            <person name="Andreopoulos B."/>
            <person name="Baker S."/>
            <person name="Barry K."/>
            <person name="Bills G."/>
            <person name="Bluhm B."/>
            <person name="Cannon C."/>
            <person name="Castanera R."/>
            <person name="Culley D."/>
            <person name="Daum C."/>
            <person name="Ezra D."/>
            <person name="Gonzalez J."/>
            <person name="Henrissat B."/>
            <person name="Kuo A."/>
            <person name="Liang C."/>
            <person name="Lipzen A."/>
            <person name="Lutzoni F."/>
            <person name="Magnuson J."/>
            <person name="Mondo S."/>
            <person name="Nolan M."/>
            <person name="Ohm R."/>
            <person name="Pangilinan J."/>
            <person name="Park H.-J."/>
            <person name="Ramirez L."/>
            <person name="Alfaro M."/>
            <person name="Sun H."/>
            <person name="Tritt A."/>
            <person name="Yoshinaga Y."/>
            <person name="Zwiers L.-H."/>
            <person name="Turgeon B."/>
            <person name="Goodwin S."/>
            <person name="Spatafora J."/>
            <person name="Crous P."/>
            <person name="Grigoriev I."/>
        </authorList>
    </citation>
    <scope>NUCLEOTIDE SEQUENCE</scope>
    <source>
        <strain evidence="2">CBS 115976</strain>
    </source>
</reference>
<keyword evidence="1" id="KW-0472">Membrane</keyword>
<keyword evidence="1" id="KW-1133">Transmembrane helix</keyword>
<proteinExistence type="predicted"/>
<keyword evidence="1" id="KW-0812">Transmembrane</keyword>
<feature type="transmembrane region" description="Helical" evidence="1">
    <location>
        <begin position="306"/>
        <end position="326"/>
    </location>
</feature>
<evidence type="ECO:0000256" key="1">
    <source>
        <dbReference type="SAM" id="Phobius"/>
    </source>
</evidence>
<feature type="transmembrane region" description="Helical" evidence="1">
    <location>
        <begin position="347"/>
        <end position="370"/>
    </location>
</feature>